<organism evidence="2 3">
    <name type="scientific">Oceanicola granulosus (strain ATCC BAA-861 / DSM 15982 / KCTC 12143 / HTCC2516)</name>
    <dbReference type="NCBI Taxonomy" id="314256"/>
    <lineage>
        <taxon>Bacteria</taxon>
        <taxon>Pseudomonadati</taxon>
        <taxon>Pseudomonadota</taxon>
        <taxon>Alphaproteobacteria</taxon>
        <taxon>Rhodobacterales</taxon>
        <taxon>Roseobacteraceae</taxon>
        <taxon>Oceanicola</taxon>
    </lineage>
</organism>
<dbReference type="Proteomes" id="UP000003635">
    <property type="component" value="Unassembled WGS sequence"/>
</dbReference>
<gene>
    <name evidence="2" type="ORF">OG2516_09635</name>
</gene>
<accession>Q2CCX7</accession>
<protein>
    <recommendedName>
        <fullName evidence="4">RNA-binding protein</fullName>
    </recommendedName>
</protein>
<sequence>MKSPRHTSTTRGFARASGLMQSRIRTATQSRGFAVSRLLTQWVETVGPDIAAISRPVEISYGRQGIGATLVLLTTGAHAQMLEMQKPRIEERVNAVYGYRAITRVRITQTAPTGFAEGQAVFAPAPPPAPRAPDPATVAAARRTTEGVASEELRLALEALGANVLGKRQRGT</sequence>
<dbReference type="STRING" id="314256.OG2516_09635"/>
<dbReference type="InterPro" id="IPR010593">
    <property type="entry name" value="DUF1159"/>
</dbReference>
<evidence type="ECO:0008006" key="4">
    <source>
        <dbReference type="Google" id="ProtNLM"/>
    </source>
</evidence>
<feature type="compositionally biased region" description="Polar residues" evidence="1">
    <location>
        <begin position="1"/>
        <end position="11"/>
    </location>
</feature>
<comment type="caution">
    <text evidence="2">The sequence shown here is derived from an EMBL/GenBank/DDBJ whole genome shotgun (WGS) entry which is preliminary data.</text>
</comment>
<proteinExistence type="predicted"/>
<evidence type="ECO:0000313" key="3">
    <source>
        <dbReference type="Proteomes" id="UP000003635"/>
    </source>
</evidence>
<dbReference type="EMBL" id="AAOT01000027">
    <property type="protein sequence ID" value="EAR50496.1"/>
    <property type="molecule type" value="Genomic_DNA"/>
</dbReference>
<dbReference type="RefSeq" id="WP_007255448.1">
    <property type="nucleotide sequence ID" value="NZ_CH724107.1"/>
</dbReference>
<feature type="region of interest" description="Disordered" evidence="1">
    <location>
        <begin position="120"/>
        <end position="145"/>
    </location>
</feature>
<evidence type="ECO:0000256" key="1">
    <source>
        <dbReference type="SAM" id="MobiDB-lite"/>
    </source>
</evidence>
<feature type="compositionally biased region" description="Pro residues" evidence="1">
    <location>
        <begin position="124"/>
        <end position="133"/>
    </location>
</feature>
<reference evidence="2 3" key="1">
    <citation type="journal article" date="2010" name="J. Bacteriol.">
        <title>Genome sequences of Oceanicola granulosus HTCC2516(T) and Oceanicola batsensis HTCC2597(TDelta).</title>
        <authorList>
            <person name="Thrash J.C."/>
            <person name="Cho J.C."/>
            <person name="Vergin K.L."/>
            <person name="Giovannoni S.J."/>
        </authorList>
    </citation>
    <scope>NUCLEOTIDE SEQUENCE [LARGE SCALE GENOMIC DNA]</scope>
    <source>
        <strain evidence="3">ATCC BAA-861 / DSM 15982 / KCTC 12143 / HTCC2516</strain>
    </source>
</reference>
<dbReference type="eggNOG" id="COG5389">
    <property type="taxonomic scope" value="Bacteria"/>
</dbReference>
<feature type="compositionally biased region" description="Low complexity" evidence="1">
    <location>
        <begin position="134"/>
        <end position="145"/>
    </location>
</feature>
<dbReference type="AlphaFoldDB" id="Q2CCX7"/>
<keyword evidence="3" id="KW-1185">Reference proteome</keyword>
<dbReference type="Pfam" id="PF05258">
    <property type="entry name" value="DciA"/>
    <property type="match status" value="1"/>
</dbReference>
<feature type="region of interest" description="Disordered" evidence="1">
    <location>
        <begin position="1"/>
        <end position="20"/>
    </location>
</feature>
<dbReference type="PIRSF" id="PIRSF032064">
    <property type="entry name" value="UCP032064"/>
    <property type="match status" value="1"/>
</dbReference>
<name>Q2CCX7_OCEGH</name>
<dbReference type="HOGENOM" id="CLU_104595_4_0_5"/>
<evidence type="ECO:0000313" key="2">
    <source>
        <dbReference type="EMBL" id="EAR50496.1"/>
    </source>
</evidence>
<dbReference type="InterPro" id="IPR007922">
    <property type="entry name" value="DciA-like"/>
</dbReference>